<evidence type="ECO:0000256" key="2">
    <source>
        <dbReference type="SAM" id="MobiDB-lite"/>
    </source>
</evidence>
<feature type="region of interest" description="Disordered" evidence="2">
    <location>
        <begin position="1834"/>
        <end position="1865"/>
    </location>
</feature>
<feature type="compositionally biased region" description="Polar residues" evidence="2">
    <location>
        <begin position="1634"/>
        <end position="1644"/>
    </location>
</feature>
<feature type="coiled-coil region" evidence="1">
    <location>
        <begin position="1341"/>
        <end position="1452"/>
    </location>
</feature>
<dbReference type="InterPro" id="IPR001680">
    <property type="entry name" value="WD40_rpt"/>
</dbReference>
<dbReference type="eggNOG" id="ENOG502QRUN">
    <property type="taxonomic scope" value="Eukaryota"/>
</dbReference>
<feature type="region of interest" description="Disordered" evidence="2">
    <location>
        <begin position="1634"/>
        <end position="1714"/>
    </location>
</feature>
<feature type="region of interest" description="Disordered" evidence="2">
    <location>
        <begin position="1766"/>
        <end position="1800"/>
    </location>
</feature>
<evidence type="ECO:0000313" key="4">
    <source>
        <dbReference type="Proteomes" id="UP000009168"/>
    </source>
</evidence>
<dbReference type="Gene3D" id="2.130.10.10">
    <property type="entry name" value="YVTN repeat-like/Quinoprotein amine dehydrogenase"/>
    <property type="match status" value="1"/>
</dbReference>
<feature type="compositionally biased region" description="Low complexity" evidence="2">
    <location>
        <begin position="1645"/>
        <end position="1656"/>
    </location>
</feature>
<dbReference type="InParanoid" id="I7MKY1"/>
<proteinExistence type="predicted"/>
<feature type="region of interest" description="Disordered" evidence="2">
    <location>
        <begin position="862"/>
        <end position="888"/>
    </location>
</feature>
<keyword evidence="4" id="KW-1185">Reference proteome</keyword>
<feature type="compositionally biased region" description="Basic and acidic residues" evidence="2">
    <location>
        <begin position="865"/>
        <end position="874"/>
    </location>
</feature>
<feature type="compositionally biased region" description="Polar residues" evidence="2">
    <location>
        <begin position="1773"/>
        <end position="1787"/>
    </location>
</feature>
<dbReference type="Proteomes" id="UP000009168">
    <property type="component" value="Unassembled WGS sequence"/>
</dbReference>
<dbReference type="InterPro" id="IPR036322">
    <property type="entry name" value="WD40_repeat_dom_sf"/>
</dbReference>
<dbReference type="RefSeq" id="XP_001020841.2">
    <property type="nucleotide sequence ID" value="XM_001020841.2"/>
</dbReference>
<protein>
    <recommendedName>
        <fullName evidence="5">WD domain, G-beta repeat protein</fullName>
    </recommendedName>
</protein>
<feature type="region of interest" description="Disordered" evidence="2">
    <location>
        <begin position="1897"/>
        <end position="1916"/>
    </location>
</feature>
<dbReference type="InterPro" id="IPR015943">
    <property type="entry name" value="WD40/YVTN_repeat-like_dom_sf"/>
</dbReference>
<dbReference type="EMBL" id="GG662612">
    <property type="protein sequence ID" value="EAS00596.2"/>
    <property type="molecule type" value="Genomic_DNA"/>
</dbReference>
<name>I7MKY1_TETTS</name>
<feature type="compositionally biased region" description="Low complexity" evidence="2">
    <location>
        <begin position="1788"/>
        <end position="1799"/>
    </location>
</feature>
<feature type="coiled-coil region" evidence="1">
    <location>
        <begin position="1018"/>
        <end position="1301"/>
    </location>
</feature>
<keyword evidence="1" id="KW-0175">Coiled coil</keyword>
<feature type="compositionally biased region" description="Low complexity" evidence="2">
    <location>
        <begin position="1897"/>
        <end position="1907"/>
    </location>
</feature>
<dbReference type="SUPFAM" id="SSF50978">
    <property type="entry name" value="WD40 repeat-like"/>
    <property type="match status" value="1"/>
</dbReference>
<evidence type="ECO:0000313" key="3">
    <source>
        <dbReference type="EMBL" id="EAS00596.2"/>
    </source>
</evidence>
<feature type="compositionally biased region" description="Basic and acidic residues" evidence="2">
    <location>
        <begin position="1835"/>
        <end position="1846"/>
    </location>
</feature>
<feature type="compositionally biased region" description="Polar residues" evidence="2">
    <location>
        <begin position="1657"/>
        <end position="1692"/>
    </location>
</feature>
<feature type="compositionally biased region" description="Polar residues" evidence="2">
    <location>
        <begin position="754"/>
        <end position="775"/>
    </location>
</feature>
<sequence length="2130" mass="248160">MDSSRIIGIHQTRNQLGIQSINSNNLNESIGRLLYFQENQKREGAAVLVSPQHIITPIVNVVSPQSKEFSVKDSFVFQSSLGEYVGVKELFFEKTFQYDDWNEASIADQQYCCCAIMQLEKPIRNVRHCGIVSIQDYSDFFKVHTNKYLYLPSGKNESTYVIENFEQDKYFVSFDVNQQTHLNEQKTYQQFRINTQIPVFVNDIESLGGLCLVGFAQQYLQTSKFQTWILSKDNFEDIHKWLNGHNASFTVDYETTIDSSRNFKSKELKDSKNAQAHNGKVLCLFKLEKYYAASCSEDKQIKVWNWRTGKLKKIFKTDRPCKLVFGINEFLIGVEGNMMIVINWKNKRVENISTHTCEVNIVRPVKNRSDKIDRIILIDIQNCIYLYRFDQKVKGFQLERELLRWDIPNDVINNCLNYSESQIIFSTKISGNISIFNWVQGREERRYETKEINKGIQTVSQNQNGIVCMMIHPQKSNYILISCQSGAFGVWDTERATIEKKIAQLQNPIQTMDRQSFNQIVISDGKDYQLLQISQILNFQSKKYTSYHFNDINHVLHLDDEFFLTSDTSGRLRIWQLEQPYILPDGMIGTANHPVFNILQCPELSSLNNSISSSAIHESSKQYNTIQNKQTDYSSNQNYQQFNQQSIQSNNNNQIANSYSNQNQQNNYINDQTYEQEEANNHINDYETNQNQEQLSMKHLQAMENDQEQTFSNSKFVNDSQDNIQPEQQQKQDLILDIQQQKSKYDELEYADQTPQFNPSSFENLNNEKSQSGEKGQNKVKLLNLEEAFNIKRLELEKQQQQNNSGATLQPIYSLYSKIPTAQYQSNHLQAQDQEGKLTDIQNQIIQSDRSMASEFSLYKHNRNNSREEDHEILQPDLGEDDDEGRQLNQDDCEQETLCLNDNIQKDQQQNTLKVNDNDVHNYNSVVSNTSESYLAAIHSHLVQRPSLQAENIQQNVLKQHNESNQISNSQLSNMINVVNQKLIQINSDPQLQQSIKSNEAFKQAQQKGSPLISQEEAQQLRMELENLRLKINEYKKLNDSLDVNQQIITKKLNMEIEKSESEKLEKEKLITELNQIKGENDILKSNLLNLQLEKDQFTSVNSNKEEEIRQLRQINTNYEKEVLQYKQQKEILEEEIRVIQQNQKTDSMMRENIFNENQNLIKINQELNLNVTSLQSQIQNMTIQKHQENQKILEENSNLLKQISTMKIEKQNLISQNENLVNNNQQLINQCNNIAKEKAASTQEIEELKKQNTASRKEITFYQQENSKLQQQNEATQKELANLKHQFDNSKLNYSNERQNFIDKVNQIITEQANEKNLIQLTECIKNSQISVKELEQIQKNIYEKQIKNLYSQIDEQQRENQRILKQTSQIEIQNKNLIQDIENTRKENERLKSDLRRTKDSLEHWVKQYSVLLDREKLQIKNIESKEELILLLKQEIEKLNSLYQQQLQDQINHNATINGNSNNNIYEQCRKELLLDEWNSLLSLIENESMAQFSRIEQTNRKSEKIAVIPQANIIQTQQLKHQFQPVQQANYFSHQKDPRNSQNSNQIFIQKDYQIASQSDNKSNYQNPLSQITQNIPSQSKQNSQSQLSNSISPLYSKNLFQQSIDIKQPSTPNQIKSQINQFEQNLSQKQFQNNTSPNLQSSQITTSPQSSVKAQVSVTQQYNTNIKPKPQQSFNGSETPQTPSQPYLSAEKQIQKPENEISQQNNSAHEKKKFTNYYSYQNEAINQKLNSNQAITQNENQKQFNHSSQNNLQTKNFFSAQKSEKDTNTQGQYNNPSITQQYSSNHNTNNNNSNLIHYRSKSDISQSNQQEMINKSKEKVQVQNYIESQPQKEDISNEHRSKSPQSVNISNQIQQQQKKQQQQQQQQQQLQQQQQQYQQNIQNYQQKNVTYQNNYSNSNQNNLVQPEKSDRSISGLQNLKNMKKNISLTNVSSQPISTLNIATISPSSYNDRPSEFIRRQIEHQQYVQYIDTKNYDSLRSLTPQPAKSNFVFQSNNINQEKQIVTDQTTQNTQNEEILPRRDTFDPQAFKKEKLEVQTDYPKTYSSQSPLGRLATTPVTGNSNIGSMIYPSYLGDTRKQISFTPTPSVKKQKIQEALKMTYLNNKDEQTQYNIQKLSNQGAVSQN</sequence>
<reference evidence="4" key="1">
    <citation type="journal article" date="2006" name="PLoS Biol.">
        <title>Macronuclear genome sequence of the ciliate Tetrahymena thermophila, a model eukaryote.</title>
        <authorList>
            <person name="Eisen J.A."/>
            <person name="Coyne R.S."/>
            <person name="Wu M."/>
            <person name="Wu D."/>
            <person name="Thiagarajan M."/>
            <person name="Wortman J.R."/>
            <person name="Badger J.H."/>
            <person name="Ren Q."/>
            <person name="Amedeo P."/>
            <person name="Jones K.M."/>
            <person name="Tallon L.J."/>
            <person name="Delcher A.L."/>
            <person name="Salzberg S.L."/>
            <person name="Silva J.C."/>
            <person name="Haas B.J."/>
            <person name="Majoros W.H."/>
            <person name="Farzad M."/>
            <person name="Carlton J.M."/>
            <person name="Smith R.K. Jr."/>
            <person name="Garg J."/>
            <person name="Pearlman R.E."/>
            <person name="Karrer K.M."/>
            <person name="Sun L."/>
            <person name="Manning G."/>
            <person name="Elde N.C."/>
            <person name="Turkewitz A.P."/>
            <person name="Asai D.J."/>
            <person name="Wilkes D.E."/>
            <person name="Wang Y."/>
            <person name="Cai H."/>
            <person name="Collins K."/>
            <person name="Stewart B.A."/>
            <person name="Lee S.R."/>
            <person name="Wilamowska K."/>
            <person name="Weinberg Z."/>
            <person name="Ruzzo W.L."/>
            <person name="Wloga D."/>
            <person name="Gaertig J."/>
            <person name="Frankel J."/>
            <person name="Tsao C.-C."/>
            <person name="Gorovsky M.A."/>
            <person name="Keeling P.J."/>
            <person name="Waller R.F."/>
            <person name="Patron N.J."/>
            <person name="Cherry J.M."/>
            <person name="Stover N.A."/>
            <person name="Krieger C.J."/>
            <person name="del Toro C."/>
            <person name="Ryder H.F."/>
            <person name="Williamson S.C."/>
            <person name="Barbeau R.A."/>
            <person name="Hamilton E.P."/>
            <person name="Orias E."/>
        </authorList>
    </citation>
    <scope>NUCLEOTIDE SEQUENCE [LARGE SCALE GENOMIC DNA]</scope>
    <source>
        <strain evidence="4">SB210</strain>
    </source>
</reference>
<dbReference type="KEGG" id="tet:TTHERM_00411470"/>
<evidence type="ECO:0008006" key="5">
    <source>
        <dbReference type="Google" id="ProtNLM"/>
    </source>
</evidence>
<dbReference type="GeneID" id="7825448"/>
<organism evidence="3 4">
    <name type="scientific">Tetrahymena thermophila (strain SB210)</name>
    <dbReference type="NCBI Taxonomy" id="312017"/>
    <lineage>
        <taxon>Eukaryota</taxon>
        <taxon>Sar</taxon>
        <taxon>Alveolata</taxon>
        <taxon>Ciliophora</taxon>
        <taxon>Intramacronucleata</taxon>
        <taxon>Oligohymenophorea</taxon>
        <taxon>Hymenostomatida</taxon>
        <taxon>Tetrahymenina</taxon>
        <taxon>Tetrahymenidae</taxon>
        <taxon>Tetrahymena</taxon>
    </lineage>
</organism>
<evidence type="ECO:0000256" key="1">
    <source>
        <dbReference type="SAM" id="Coils"/>
    </source>
</evidence>
<feature type="region of interest" description="Disordered" evidence="2">
    <location>
        <begin position="754"/>
        <end position="779"/>
    </location>
</feature>
<dbReference type="SMART" id="SM00320">
    <property type="entry name" value="WD40"/>
    <property type="match status" value="3"/>
</dbReference>
<accession>I7MKY1</accession>
<gene>
    <name evidence="3" type="ORF">TTHERM_00411470</name>
</gene>